<dbReference type="InterPro" id="IPR016181">
    <property type="entry name" value="Acyl_CoA_acyltransferase"/>
</dbReference>
<sequence>MTKIRIRAARPAEFEAVAGLRWRWVAEQDGLPDTGRDAFVGEFAQWTKENAATHRCLVVLREDEVIGMGFLAITPRVPTPRAFERASGDVQCVYVVPEARDGGVGGQLIEALLRLADDLGLERVTVHSSARAIPAYERCGFAASPKLLQLTGSGHRATRSPVRPENS</sequence>
<dbReference type="RefSeq" id="WP_113691638.1">
    <property type="nucleotide sequence ID" value="NZ_CP015163.1"/>
</dbReference>
<dbReference type="OrthoDB" id="4936934at2"/>
<dbReference type="InterPro" id="IPR000182">
    <property type="entry name" value="GNAT_dom"/>
</dbReference>
<feature type="domain" description="N-acetyltransferase" evidence="3">
    <location>
        <begin position="4"/>
        <end position="165"/>
    </location>
</feature>
<reference evidence="4 5" key="1">
    <citation type="submission" date="2016-04" db="EMBL/GenBank/DDBJ databases">
        <title>Complete genome sequence and analysis of deep-sea sediment isolate, Amycolatopsis sp. WP1.</title>
        <authorList>
            <person name="Wang H."/>
            <person name="Chen S."/>
            <person name="Wu Q."/>
        </authorList>
    </citation>
    <scope>NUCLEOTIDE SEQUENCE [LARGE SCALE GENOMIC DNA]</scope>
    <source>
        <strain evidence="4 5">WP1</strain>
    </source>
</reference>
<name>A0A344L2U1_9PSEU</name>
<evidence type="ECO:0000313" key="4">
    <source>
        <dbReference type="EMBL" id="AXB42365.1"/>
    </source>
</evidence>
<evidence type="ECO:0000256" key="2">
    <source>
        <dbReference type="ARBA" id="ARBA00023315"/>
    </source>
</evidence>
<organism evidence="4 5">
    <name type="scientific">Amycolatopsis albispora</name>
    <dbReference type="NCBI Taxonomy" id="1804986"/>
    <lineage>
        <taxon>Bacteria</taxon>
        <taxon>Bacillati</taxon>
        <taxon>Actinomycetota</taxon>
        <taxon>Actinomycetes</taxon>
        <taxon>Pseudonocardiales</taxon>
        <taxon>Pseudonocardiaceae</taxon>
        <taxon>Amycolatopsis</taxon>
    </lineage>
</organism>
<keyword evidence="1 4" id="KW-0808">Transferase</keyword>
<accession>A0A344L2U1</accession>
<dbReference type="PROSITE" id="PS51186">
    <property type="entry name" value="GNAT"/>
    <property type="match status" value="1"/>
</dbReference>
<protein>
    <submittedName>
        <fullName evidence="4">Acetyltransferase</fullName>
    </submittedName>
</protein>
<dbReference type="Gene3D" id="3.40.630.30">
    <property type="match status" value="1"/>
</dbReference>
<dbReference type="Pfam" id="PF00583">
    <property type="entry name" value="Acetyltransf_1"/>
    <property type="match status" value="1"/>
</dbReference>
<gene>
    <name evidence="4" type="ORF">A4R43_07350</name>
</gene>
<dbReference type="InterPro" id="IPR050832">
    <property type="entry name" value="Bact_Acetyltransf"/>
</dbReference>
<dbReference type="GO" id="GO:0016747">
    <property type="term" value="F:acyltransferase activity, transferring groups other than amino-acyl groups"/>
    <property type="evidence" value="ECO:0007669"/>
    <property type="project" value="InterPro"/>
</dbReference>
<dbReference type="PANTHER" id="PTHR43877">
    <property type="entry name" value="AMINOALKYLPHOSPHONATE N-ACETYLTRANSFERASE-RELATED-RELATED"/>
    <property type="match status" value="1"/>
</dbReference>
<dbReference type="CDD" id="cd04301">
    <property type="entry name" value="NAT_SF"/>
    <property type="match status" value="1"/>
</dbReference>
<dbReference type="AlphaFoldDB" id="A0A344L2U1"/>
<keyword evidence="2" id="KW-0012">Acyltransferase</keyword>
<keyword evidence="5" id="KW-1185">Reference proteome</keyword>
<evidence type="ECO:0000259" key="3">
    <source>
        <dbReference type="PROSITE" id="PS51186"/>
    </source>
</evidence>
<dbReference type="Proteomes" id="UP000250434">
    <property type="component" value="Chromosome"/>
</dbReference>
<proteinExistence type="predicted"/>
<dbReference type="SUPFAM" id="SSF55729">
    <property type="entry name" value="Acyl-CoA N-acyltransferases (Nat)"/>
    <property type="match status" value="1"/>
</dbReference>
<evidence type="ECO:0000313" key="5">
    <source>
        <dbReference type="Proteomes" id="UP000250434"/>
    </source>
</evidence>
<evidence type="ECO:0000256" key="1">
    <source>
        <dbReference type="ARBA" id="ARBA00022679"/>
    </source>
</evidence>
<dbReference type="EMBL" id="CP015163">
    <property type="protein sequence ID" value="AXB42365.1"/>
    <property type="molecule type" value="Genomic_DNA"/>
</dbReference>
<dbReference type="KEGG" id="aab:A4R43_07350"/>